<protein>
    <submittedName>
        <fullName evidence="2">Uncharacterized protein</fullName>
    </submittedName>
</protein>
<gene>
    <name evidence="2" type="ORF">AVDCRST_MAG41-3151</name>
</gene>
<name>A0A6J4JAM9_9ACTN</name>
<reference evidence="2" key="1">
    <citation type="submission" date="2020-02" db="EMBL/GenBank/DDBJ databases">
        <authorList>
            <person name="Meier V. D."/>
        </authorList>
    </citation>
    <scope>NUCLEOTIDE SEQUENCE</scope>
    <source>
        <strain evidence="2">AVDCRST_MAG41</strain>
    </source>
</reference>
<accession>A0A6J4JAM9</accession>
<evidence type="ECO:0000313" key="2">
    <source>
        <dbReference type="EMBL" id="CAA9273876.1"/>
    </source>
</evidence>
<feature type="transmembrane region" description="Helical" evidence="1">
    <location>
        <begin position="74"/>
        <end position="96"/>
    </location>
</feature>
<evidence type="ECO:0000256" key="1">
    <source>
        <dbReference type="SAM" id="Phobius"/>
    </source>
</evidence>
<dbReference type="AlphaFoldDB" id="A0A6J4JAM9"/>
<organism evidence="2">
    <name type="scientific">uncultured Mycobacteriales bacterium</name>
    <dbReference type="NCBI Taxonomy" id="581187"/>
    <lineage>
        <taxon>Bacteria</taxon>
        <taxon>Bacillati</taxon>
        <taxon>Actinomycetota</taxon>
        <taxon>Actinomycetes</taxon>
        <taxon>Mycobacteriales</taxon>
        <taxon>environmental samples</taxon>
    </lineage>
</organism>
<sequence length="98" mass="10748">MLFTVVTRTRHRSPASVITGIAAIIAGIIVVGIILVLVKANQNNDIVNLVLDIGRFFARPFEDLFPQDDPENNILLNWGIAAVAYLIVGAIIARIVRR</sequence>
<keyword evidence="1" id="KW-1133">Transmembrane helix</keyword>
<keyword evidence="1" id="KW-0472">Membrane</keyword>
<dbReference type="EMBL" id="CADCTP010000280">
    <property type="protein sequence ID" value="CAA9273876.1"/>
    <property type="molecule type" value="Genomic_DNA"/>
</dbReference>
<proteinExistence type="predicted"/>
<feature type="transmembrane region" description="Helical" evidence="1">
    <location>
        <begin position="17"/>
        <end position="38"/>
    </location>
</feature>
<keyword evidence="1" id="KW-0812">Transmembrane</keyword>